<dbReference type="Gene3D" id="1.10.357.10">
    <property type="entry name" value="Tetracycline Repressor, domain 2"/>
    <property type="match status" value="1"/>
</dbReference>
<evidence type="ECO:0000256" key="1">
    <source>
        <dbReference type="ARBA" id="ARBA00023125"/>
    </source>
</evidence>
<gene>
    <name evidence="4" type="ORF">EYC87_05465</name>
</gene>
<evidence type="ECO:0000313" key="5">
    <source>
        <dbReference type="Proteomes" id="UP001143307"/>
    </source>
</evidence>
<keyword evidence="1 2" id="KW-0238">DNA-binding</keyword>
<accession>A0ABT3SSR5</accession>
<dbReference type="InterPro" id="IPR050109">
    <property type="entry name" value="HTH-type_TetR-like_transc_reg"/>
</dbReference>
<dbReference type="InterPro" id="IPR049484">
    <property type="entry name" value="Rv0078-like_C"/>
</dbReference>
<dbReference type="PANTHER" id="PTHR30055">
    <property type="entry name" value="HTH-TYPE TRANSCRIPTIONAL REGULATOR RUTR"/>
    <property type="match status" value="1"/>
</dbReference>
<organism evidence="4 5">
    <name type="scientific">Candidatus Seongchinamella marina</name>
    <dbReference type="NCBI Taxonomy" id="2518990"/>
    <lineage>
        <taxon>Bacteria</taxon>
        <taxon>Pseudomonadati</taxon>
        <taxon>Pseudomonadota</taxon>
        <taxon>Gammaproteobacteria</taxon>
        <taxon>Cellvibrionales</taxon>
        <taxon>Halieaceae</taxon>
        <taxon>Seongchinamella</taxon>
    </lineage>
</organism>
<keyword evidence="5" id="KW-1185">Reference proteome</keyword>
<dbReference type="Pfam" id="PF00440">
    <property type="entry name" value="TetR_N"/>
    <property type="match status" value="1"/>
</dbReference>
<dbReference type="PANTHER" id="PTHR30055:SF226">
    <property type="entry name" value="HTH-TYPE TRANSCRIPTIONAL REGULATOR PKSA"/>
    <property type="match status" value="1"/>
</dbReference>
<reference evidence="4" key="1">
    <citation type="submission" date="2019-02" db="EMBL/GenBank/DDBJ databases">
        <authorList>
            <person name="Li S.-H."/>
        </authorList>
    </citation>
    <scope>NUCLEOTIDE SEQUENCE</scope>
    <source>
        <strain evidence="4">IMCC8485</strain>
    </source>
</reference>
<feature type="DNA-binding region" description="H-T-H motif" evidence="2">
    <location>
        <begin position="39"/>
        <end position="58"/>
    </location>
</feature>
<dbReference type="InterPro" id="IPR009057">
    <property type="entry name" value="Homeodomain-like_sf"/>
</dbReference>
<evidence type="ECO:0000256" key="2">
    <source>
        <dbReference type="PROSITE-ProRule" id="PRU00335"/>
    </source>
</evidence>
<dbReference type="Pfam" id="PF21351">
    <property type="entry name" value="TetR_C_41"/>
    <property type="match status" value="1"/>
</dbReference>
<dbReference type="PROSITE" id="PS50977">
    <property type="entry name" value="HTH_TETR_2"/>
    <property type="match status" value="1"/>
</dbReference>
<evidence type="ECO:0000259" key="3">
    <source>
        <dbReference type="PROSITE" id="PS50977"/>
    </source>
</evidence>
<name>A0ABT3SSR5_9GAMM</name>
<evidence type="ECO:0000313" key="4">
    <source>
        <dbReference type="EMBL" id="MCX2973033.1"/>
    </source>
</evidence>
<dbReference type="PRINTS" id="PR00455">
    <property type="entry name" value="HTHTETR"/>
</dbReference>
<dbReference type="Proteomes" id="UP001143307">
    <property type="component" value="Unassembled WGS sequence"/>
</dbReference>
<dbReference type="RefSeq" id="WP_279251994.1">
    <property type="nucleotide sequence ID" value="NZ_SHNP01000002.1"/>
</dbReference>
<dbReference type="EMBL" id="SHNP01000002">
    <property type="protein sequence ID" value="MCX2973033.1"/>
    <property type="molecule type" value="Genomic_DNA"/>
</dbReference>
<dbReference type="InterPro" id="IPR001647">
    <property type="entry name" value="HTH_TetR"/>
</dbReference>
<feature type="domain" description="HTH tetR-type" evidence="3">
    <location>
        <begin position="16"/>
        <end position="76"/>
    </location>
</feature>
<comment type="caution">
    <text evidence="4">The sequence shown here is derived from an EMBL/GenBank/DDBJ whole genome shotgun (WGS) entry which is preliminary data.</text>
</comment>
<proteinExistence type="predicted"/>
<dbReference type="SUPFAM" id="SSF46689">
    <property type="entry name" value="Homeodomain-like"/>
    <property type="match status" value="1"/>
</dbReference>
<protein>
    <submittedName>
        <fullName evidence="4">TetR/AcrR family transcriptional regulator</fullName>
    </submittedName>
</protein>
<sequence>MSDTKHHRRTQAERRAESRQAVLDSACRLFAANGYADTALEDIAIDCGLTIRPIYHYFGHKKGLFAAVNEVAEQRIIASMQAVAESNASPTGLAQWRAYLDLCDDPGFRQVVLIDSPNILGRERWNNSPVSVAVRSTLTSSELGNVAEQFRSTLLQAVVMGAFAEAALTIAAADDMAMARAEAEQLMEVLFSGVWSEC</sequence>